<keyword evidence="4" id="KW-1185">Reference proteome</keyword>
<evidence type="ECO:0000313" key="4">
    <source>
        <dbReference type="Proteomes" id="UP001642409"/>
    </source>
</evidence>
<accession>A0AA86U2N6</accession>
<evidence type="ECO:0000313" key="2">
    <source>
        <dbReference type="EMBL" id="CAI9938154.1"/>
    </source>
</evidence>
<proteinExistence type="predicted"/>
<evidence type="ECO:0000313" key="3">
    <source>
        <dbReference type="EMBL" id="CAL5990335.1"/>
    </source>
</evidence>
<dbReference type="AlphaFoldDB" id="A0AA86U2N6"/>
<feature type="transmembrane region" description="Helical" evidence="1">
    <location>
        <begin position="172"/>
        <end position="195"/>
    </location>
</feature>
<keyword evidence="1" id="KW-0472">Membrane</keyword>
<gene>
    <name evidence="3" type="ORF">HINF_LOCUS11291</name>
    <name evidence="2" type="ORF">HINF_LOCUS25799</name>
</gene>
<feature type="transmembrane region" description="Helical" evidence="1">
    <location>
        <begin position="121"/>
        <end position="145"/>
    </location>
</feature>
<organism evidence="2">
    <name type="scientific">Hexamita inflata</name>
    <dbReference type="NCBI Taxonomy" id="28002"/>
    <lineage>
        <taxon>Eukaryota</taxon>
        <taxon>Metamonada</taxon>
        <taxon>Diplomonadida</taxon>
        <taxon>Hexamitidae</taxon>
        <taxon>Hexamitinae</taxon>
        <taxon>Hexamita</taxon>
    </lineage>
</organism>
<evidence type="ECO:0000256" key="1">
    <source>
        <dbReference type="SAM" id="Phobius"/>
    </source>
</evidence>
<keyword evidence="1" id="KW-0812">Transmembrane</keyword>
<dbReference type="EMBL" id="CAXDID020000025">
    <property type="protein sequence ID" value="CAL5990335.1"/>
    <property type="molecule type" value="Genomic_DNA"/>
</dbReference>
<reference evidence="2" key="1">
    <citation type="submission" date="2023-06" db="EMBL/GenBank/DDBJ databases">
        <authorList>
            <person name="Kurt Z."/>
        </authorList>
    </citation>
    <scope>NUCLEOTIDE SEQUENCE</scope>
</reference>
<name>A0AA86U2N6_9EUKA</name>
<protein>
    <submittedName>
        <fullName evidence="3">Hypothetical_protein</fullName>
    </submittedName>
</protein>
<comment type="caution">
    <text evidence="2">The sequence shown here is derived from an EMBL/GenBank/DDBJ whole genome shotgun (WGS) entry which is preliminary data.</text>
</comment>
<keyword evidence="1" id="KW-1133">Transmembrane helix</keyword>
<dbReference type="EMBL" id="CATOUU010000654">
    <property type="protein sequence ID" value="CAI9938154.1"/>
    <property type="molecule type" value="Genomic_DNA"/>
</dbReference>
<reference evidence="3 4" key="2">
    <citation type="submission" date="2024-07" db="EMBL/GenBank/DDBJ databases">
        <authorList>
            <person name="Akdeniz Z."/>
        </authorList>
    </citation>
    <scope>NUCLEOTIDE SEQUENCE [LARGE SCALE GENOMIC DNA]</scope>
</reference>
<sequence>MAWKITAEYVRKNIIQVDANIQNSKYFKPIQYILDHPNTYDNTGQGPHGVKISPGSYPGHIILSGLDTPYTNNALELLQSFETLSLLESIVYHQFVIYQYEQQERESLDYMKYAENMQTYVLYYMYVYIFISLLATVISLAFYFYSLLKKFNFTVINLVPQFDVSRVEIFKVWVTTAVSLFYIPFIITLGILAGVQEYVAPINQLKTRIQNAQFQAQNAFGALGCQLNTSNIKRLCIYPFDFAHYADKVAIVVETLYFKGPEAVVKPQIHTLSDIISQNTKFAIDNLTNTHMMNHFMSKLNQQCINVPVVNQISGIRDTELYAQLVDDQNAVKTECRESVDSLVKQILQINQKNQTIFDNIKQIQVIQQGLQEIYKIADWYSQDGANEVMKMGVEVLIVLHLLEITVQICLITQLFKVASKIKFMKRIIAKIPSDEFDKLPPQYIISVKDIID</sequence>
<dbReference type="Proteomes" id="UP001642409">
    <property type="component" value="Unassembled WGS sequence"/>
</dbReference>